<dbReference type="InterPro" id="IPR011765">
    <property type="entry name" value="Pept_M16_N"/>
</dbReference>
<evidence type="ECO:0000313" key="7">
    <source>
        <dbReference type="EMBL" id="GAO97713.1"/>
    </source>
</evidence>
<dbReference type="PANTHER" id="PTHR11851">
    <property type="entry name" value="METALLOPROTEASE"/>
    <property type="match status" value="1"/>
</dbReference>
<dbReference type="InterPro" id="IPR011249">
    <property type="entry name" value="Metalloenz_LuxS/M16"/>
</dbReference>
<dbReference type="AlphaFoldDB" id="A0A0K8MBW2"/>
<keyword evidence="8" id="KW-1185">Reference proteome</keyword>
<feature type="domain" description="Peptidase M16 N-terminal" evidence="5">
    <location>
        <begin position="20"/>
        <end position="157"/>
    </location>
</feature>
<dbReference type="SUPFAM" id="SSF63411">
    <property type="entry name" value="LuxS/MPP-like metallohydrolase"/>
    <property type="match status" value="2"/>
</dbReference>
<dbReference type="PANTHER" id="PTHR11851:SF49">
    <property type="entry name" value="MITOCHONDRIAL-PROCESSING PEPTIDASE SUBUNIT ALPHA"/>
    <property type="match status" value="1"/>
</dbReference>
<evidence type="ECO:0000259" key="5">
    <source>
        <dbReference type="Pfam" id="PF00675"/>
    </source>
</evidence>
<feature type="domain" description="Peptidase M16 C-terminal" evidence="6">
    <location>
        <begin position="165"/>
        <end position="337"/>
    </location>
</feature>
<dbReference type="OrthoDB" id="9811314at2"/>
<dbReference type="InterPro" id="IPR050361">
    <property type="entry name" value="MPP/UQCRC_Complex"/>
</dbReference>
<dbReference type="EMBL" id="BBVC01000015">
    <property type="protein sequence ID" value="GAO97713.1"/>
    <property type="molecule type" value="Genomic_DNA"/>
</dbReference>
<dbReference type="Gene3D" id="3.30.830.10">
    <property type="entry name" value="Metalloenzyme, LuxS/M16 peptidase-like"/>
    <property type="match status" value="2"/>
</dbReference>
<comment type="caution">
    <text evidence="7">The sequence shown here is derived from an EMBL/GenBank/DDBJ whole genome shotgun (WGS) entry which is preliminary data.</text>
</comment>
<evidence type="ECO:0000256" key="4">
    <source>
        <dbReference type="RuleBase" id="RU004447"/>
    </source>
</evidence>
<name>A0A0K8MBW2_9PROT</name>
<keyword evidence="7" id="KW-0645">Protease</keyword>
<organism evidence="7 8">
    <name type="scientific">Caedimonas varicaedens</name>
    <dbReference type="NCBI Taxonomy" id="1629334"/>
    <lineage>
        <taxon>Bacteria</taxon>
        <taxon>Pseudomonadati</taxon>
        <taxon>Pseudomonadota</taxon>
        <taxon>Alphaproteobacteria</taxon>
        <taxon>Holosporales</taxon>
        <taxon>Caedimonadaceae</taxon>
        <taxon>Caedimonas</taxon>
    </lineage>
</organism>
<dbReference type="InterPro" id="IPR007863">
    <property type="entry name" value="Peptidase_M16_C"/>
</dbReference>
<keyword evidence="3" id="KW-0482">Metalloprotease</keyword>
<evidence type="ECO:0000313" key="8">
    <source>
        <dbReference type="Proteomes" id="UP000036771"/>
    </source>
</evidence>
<dbReference type="GO" id="GO:0006508">
    <property type="term" value="P:proteolysis"/>
    <property type="evidence" value="ECO:0007669"/>
    <property type="project" value="UniProtKB-KW"/>
</dbReference>
<evidence type="ECO:0000256" key="2">
    <source>
        <dbReference type="ARBA" id="ARBA00007261"/>
    </source>
</evidence>
<dbReference type="Proteomes" id="UP000036771">
    <property type="component" value="Unassembled WGS sequence"/>
</dbReference>
<dbReference type="InterPro" id="IPR001431">
    <property type="entry name" value="Pept_M16_Zn_BS"/>
</dbReference>
<dbReference type="GO" id="GO:0046872">
    <property type="term" value="F:metal ion binding"/>
    <property type="evidence" value="ECO:0007669"/>
    <property type="project" value="InterPro"/>
</dbReference>
<dbReference type="FunFam" id="3.30.830.10:FF:000008">
    <property type="entry name" value="Mitochondrial-processing peptidase subunit beta"/>
    <property type="match status" value="1"/>
</dbReference>
<gene>
    <name evidence="7" type="primary">ptrA_1</name>
    <name evidence="7" type="ORF">Cva_00350</name>
</gene>
<proteinExistence type="inferred from homology"/>
<dbReference type="Pfam" id="PF00675">
    <property type="entry name" value="Peptidase_M16"/>
    <property type="match status" value="1"/>
</dbReference>
<comment type="cofactor">
    <cofactor evidence="1">
        <name>Zn(2+)</name>
        <dbReference type="ChEBI" id="CHEBI:29105"/>
    </cofactor>
</comment>
<evidence type="ECO:0000256" key="3">
    <source>
        <dbReference type="ARBA" id="ARBA00023049"/>
    </source>
</evidence>
<dbReference type="Pfam" id="PF05193">
    <property type="entry name" value="Peptidase_M16_C"/>
    <property type="match status" value="1"/>
</dbReference>
<comment type="similarity">
    <text evidence="2 4">Belongs to the peptidase M16 family.</text>
</comment>
<reference evidence="7 8" key="1">
    <citation type="submission" date="2015-03" db="EMBL/GenBank/DDBJ databases">
        <title>Caedibacter varicaedens, whole genome shotgun sequence.</title>
        <authorList>
            <person name="Suzuki H."/>
            <person name="Dapper A.L."/>
            <person name="Gibson A.K."/>
            <person name="Jackson C."/>
            <person name="Lee H."/>
            <person name="Pejaver V.R."/>
            <person name="Doak T."/>
            <person name="Lynch M."/>
        </authorList>
    </citation>
    <scope>NUCLEOTIDE SEQUENCE [LARGE SCALE GENOMIC DNA]</scope>
</reference>
<evidence type="ECO:0000256" key="1">
    <source>
        <dbReference type="ARBA" id="ARBA00001947"/>
    </source>
</evidence>
<protein>
    <submittedName>
        <fullName evidence="7">Protease 3</fullName>
    </submittedName>
</protein>
<sequence length="422" mass="46680">MTIQLSTLSNGLTIVTDYFDSVETVALGLWVSVGSRHETKEINGISHMLEHMAFRGTATQTAQEIAEKIEAVGGHLNAYTSRESTAYYARILHNKPLALSILADILQFSVFREEELERERAVILQEISQVQDAPDDLTFDCFQETAYSDQPFGRPITGRADVVSKLSREQIKTYMTKNYSAKNMIFAAAGKVDHQQLVSMMENQFSLLASETTRSGEPARYTGGYFTLQKNLEQVHLVLGFQGIDLNSPDYYTASMLATILGGGMSSRLFQEIREKRGLAYGVHSFSSSALDTGTFGIYTSAGPKEAQDLLPVVCDELLKVSSTLTEKEISRSRNQLKASLLMALESTSSRCRQLAFQMMVYGRPLDSSEIIDRIDAVEEQDIAKLATRIFSGTPTLTAVGPVQHLMSYEKLCQRLGVKAAA</sequence>
<evidence type="ECO:0000259" key="6">
    <source>
        <dbReference type="Pfam" id="PF05193"/>
    </source>
</evidence>
<dbReference type="STRING" id="1629334.Cva_00350"/>
<dbReference type="GO" id="GO:0004222">
    <property type="term" value="F:metalloendopeptidase activity"/>
    <property type="evidence" value="ECO:0007669"/>
    <property type="project" value="InterPro"/>
</dbReference>
<accession>A0A0K8MBW2</accession>
<dbReference type="PROSITE" id="PS00143">
    <property type="entry name" value="INSULINASE"/>
    <property type="match status" value="1"/>
</dbReference>
<keyword evidence="3" id="KW-0378">Hydrolase</keyword>